<evidence type="ECO:0000256" key="11">
    <source>
        <dbReference type="ARBA" id="ARBA00023157"/>
    </source>
</evidence>
<feature type="binding site" evidence="15">
    <location>
        <position position="73"/>
    </location>
    <ligand>
        <name>Ca(2+)</name>
        <dbReference type="ChEBI" id="CHEBI:29108"/>
        <label>1</label>
    </ligand>
</feature>
<dbReference type="PRINTS" id="PR00461">
    <property type="entry name" value="PLPEROXIDASE"/>
</dbReference>
<dbReference type="EC" id="1.11.1.7" evidence="4 18"/>
<evidence type="ECO:0000256" key="6">
    <source>
        <dbReference type="ARBA" id="ARBA00022617"/>
    </source>
</evidence>
<keyword evidence="18" id="KW-0732">Signal</keyword>
<feature type="disulfide bond" evidence="17">
    <location>
        <begin position="204"/>
        <end position="229"/>
    </location>
</feature>
<comment type="cofactor">
    <cofactor evidence="15 18">
        <name>Ca(2+)</name>
        <dbReference type="ChEBI" id="CHEBI:29108"/>
    </cofactor>
    <text evidence="15 18">Binds 2 calcium ions per subunit.</text>
</comment>
<evidence type="ECO:0000256" key="2">
    <source>
        <dbReference type="ARBA" id="ARBA00002322"/>
    </source>
</evidence>
<dbReference type="GO" id="GO:0046872">
    <property type="term" value="F:metal ion binding"/>
    <property type="evidence" value="ECO:0007669"/>
    <property type="project" value="UniProtKB-UniRule"/>
</dbReference>
<evidence type="ECO:0000256" key="10">
    <source>
        <dbReference type="ARBA" id="ARBA00023004"/>
    </source>
</evidence>
<feature type="binding site" evidence="15">
    <location>
        <position position="71"/>
    </location>
    <ligand>
        <name>Ca(2+)</name>
        <dbReference type="ChEBI" id="CHEBI:29108"/>
        <label>1</label>
    </ligand>
</feature>
<keyword evidence="6 18" id="KW-0349">Heme</keyword>
<feature type="disulfide bond" evidence="17">
    <location>
        <begin position="123"/>
        <end position="319"/>
    </location>
</feature>
<dbReference type="GO" id="GO:0020037">
    <property type="term" value="F:heme binding"/>
    <property type="evidence" value="ECO:0007669"/>
    <property type="project" value="UniProtKB-UniRule"/>
</dbReference>
<evidence type="ECO:0000256" key="12">
    <source>
        <dbReference type="ARBA" id="ARBA00023180"/>
    </source>
</evidence>
<feature type="binding site" evidence="15">
    <location>
        <position position="242"/>
    </location>
    <ligand>
        <name>Ca(2+)</name>
        <dbReference type="ChEBI" id="CHEBI:29108"/>
        <label>2</label>
    </ligand>
</feature>
<evidence type="ECO:0000256" key="4">
    <source>
        <dbReference type="ARBA" id="ARBA00012313"/>
    </source>
</evidence>
<comment type="similarity">
    <text evidence="18">Belongs to the peroxidase family. Classical plant (class III) peroxidase subfamily.</text>
</comment>
<keyword evidence="18" id="KW-0376">Hydrogen peroxide</keyword>
<dbReference type="GeneID" id="130733894"/>
<feature type="chain" id="PRO_5005136106" description="Peroxidase" evidence="18">
    <location>
        <begin position="26"/>
        <end position="323"/>
    </location>
</feature>
<dbReference type="InterPro" id="IPR033905">
    <property type="entry name" value="Secretory_peroxidase"/>
</dbReference>
<feature type="disulfide bond" evidence="17">
    <location>
        <begin position="36"/>
        <end position="116"/>
    </location>
</feature>
<feature type="binding site" evidence="15">
    <location>
        <position position="77"/>
    </location>
    <ligand>
        <name>Ca(2+)</name>
        <dbReference type="ChEBI" id="CHEBI:29108"/>
        <label>1</label>
    </ligand>
</feature>
<keyword evidence="7 15" id="KW-0479">Metal-binding</keyword>
<evidence type="ECO:0000256" key="15">
    <source>
        <dbReference type="PIRSR" id="PIRSR600823-3"/>
    </source>
</evidence>
<dbReference type="PRINTS" id="PR00458">
    <property type="entry name" value="PEROXIDASE"/>
</dbReference>
<dbReference type="GO" id="GO:0006979">
    <property type="term" value="P:response to oxidative stress"/>
    <property type="evidence" value="ECO:0007669"/>
    <property type="project" value="UniProtKB-UniRule"/>
</dbReference>
<feature type="binding site" evidence="15">
    <location>
        <position position="68"/>
    </location>
    <ligand>
        <name>Ca(2+)</name>
        <dbReference type="ChEBI" id="CHEBI:29108"/>
        <label>1</label>
    </ligand>
</feature>
<feature type="binding site" evidence="15">
    <location>
        <position position="198"/>
    </location>
    <ligand>
        <name>Ca(2+)</name>
        <dbReference type="ChEBI" id="CHEBI:29108"/>
        <label>2</label>
    </ligand>
</feature>
<keyword evidence="5 18" id="KW-0575">Peroxidase</keyword>
<evidence type="ECO:0000256" key="18">
    <source>
        <dbReference type="RuleBase" id="RU362060"/>
    </source>
</evidence>
<evidence type="ECO:0000256" key="14">
    <source>
        <dbReference type="PIRSR" id="PIRSR600823-2"/>
    </source>
</evidence>
<accession>I3SIA8</accession>
<keyword evidence="12" id="KW-0325">Glycoprotein</keyword>
<evidence type="ECO:0000256" key="1">
    <source>
        <dbReference type="ARBA" id="ARBA00000189"/>
    </source>
</evidence>
<evidence type="ECO:0000256" key="16">
    <source>
        <dbReference type="PIRSR" id="PIRSR600823-4"/>
    </source>
</evidence>
<dbReference type="AlphaFoldDB" id="I3SIA8"/>
<dbReference type="GO" id="GO:0140825">
    <property type="term" value="F:lactoperoxidase activity"/>
    <property type="evidence" value="ECO:0007669"/>
    <property type="project" value="UniProtKB-EC"/>
</dbReference>
<dbReference type="InterPro" id="IPR002016">
    <property type="entry name" value="Haem_peroxidase"/>
</dbReference>
<feature type="site" description="Transition state stabilizer" evidence="16">
    <location>
        <position position="63"/>
    </location>
</feature>
<dbReference type="GO" id="GO:0005576">
    <property type="term" value="C:extracellular region"/>
    <property type="evidence" value="ECO:0007669"/>
    <property type="project" value="UniProtKB-SubCell"/>
</dbReference>
<dbReference type="EMBL" id="BT140205">
    <property type="protein sequence ID" value="AFK40000.1"/>
    <property type="molecule type" value="mRNA"/>
</dbReference>
<dbReference type="PROSITE" id="PS00435">
    <property type="entry name" value="PEROXIDASE_1"/>
    <property type="match status" value="1"/>
</dbReference>
<name>I3SIA8_LOTJA</name>
<feature type="binding site" evidence="15">
    <location>
        <position position="245"/>
    </location>
    <ligand>
        <name>Ca(2+)</name>
        <dbReference type="ChEBI" id="CHEBI:29108"/>
        <label>2</label>
    </ligand>
</feature>
<dbReference type="SUPFAM" id="SSF48113">
    <property type="entry name" value="Heme-dependent peroxidases"/>
    <property type="match status" value="1"/>
</dbReference>
<dbReference type="PANTHER" id="PTHR31388:SF123">
    <property type="entry name" value="PEROXIDASE RIP1"/>
    <property type="match status" value="1"/>
</dbReference>
<keyword evidence="18" id="KW-0964">Secreted</keyword>
<evidence type="ECO:0000256" key="7">
    <source>
        <dbReference type="ARBA" id="ARBA00022723"/>
    </source>
</evidence>
<comment type="cofactor">
    <cofactor evidence="15 18">
        <name>heme b</name>
        <dbReference type="ChEBI" id="CHEBI:60344"/>
    </cofactor>
    <text evidence="15 18">Binds 1 heme b (iron(II)-protoporphyrin IX) group per subunit.</text>
</comment>
<feature type="disulfide bond" evidence="17">
    <location>
        <begin position="69"/>
        <end position="74"/>
    </location>
</feature>
<evidence type="ECO:0000313" key="20">
    <source>
        <dbReference type="EMBL" id="AFK40000.1"/>
    </source>
</evidence>
<keyword evidence="8 15" id="KW-0106">Calcium</keyword>
<dbReference type="InterPro" id="IPR000823">
    <property type="entry name" value="Peroxidase_pln"/>
</dbReference>
<feature type="active site" description="Proton acceptor" evidence="13">
    <location>
        <position position="67"/>
    </location>
</feature>
<evidence type="ECO:0000256" key="3">
    <source>
        <dbReference type="ARBA" id="ARBA00006873"/>
    </source>
</evidence>
<evidence type="ECO:0000256" key="8">
    <source>
        <dbReference type="ARBA" id="ARBA00022837"/>
    </source>
</evidence>
<dbReference type="PANTHER" id="PTHR31388">
    <property type="entry name" value="PEROXIDASE 72-RELATED"/>
    <property type="match status" value="1"/>
</dbReference>
<feature type="domain" description="Plant heme peroxidase family profile" evidence="19">
    <location>
        <begin position="26"/>
        <end position="323"/>
    </location>
</feature>
<reference evidence="20" key="1">
    <citation type="submission" date="2012-05" db="EMBL/GenBank/DDBJ databases">
        <authorList>
            <person name="Krishnakumar V."/>
            <person name="Cheung F."/>
            <person name="Xiao Y."/>
            <person name="Chan A."/>
            <person name="Moskal W.A."/>
            <person name="Town C.D."/>
        </authorList>
    </citation>
    <scope>NUCLEOTIDE SEQUENCE</scope>
</reference>
<comment type="function">
    <text evidence="2">Removal of H(2)O(2), oxidation of toxic reductants, biosynthesis and degradation of lignin, suberization, auxin catabolism, response to environmental stresses such as wounding, pathogen attack and oxidative stress. These functions might be dependent on each isozyme/isoform in each plant tissue.</text>
</comment>
<dbReference type="InterPro" id="IPR019794">
    <property type="entry name" value="Peroxidases_AS"/>
</dbReference>
<dbReference type="PROSITE" id="PS50873">
    <property type="entry name" value="PEROXIDASE_4"/>
    <property type="match status" value="1"/>
</dbReference>
<keyword evidence="10 15" id="KW-0408">Iron</keyword>
<dbReference type="PROSITE" id="PS00436">
    <property type="entry name" value="PEROXIDASE_2"/>
    <property type="match status" value="1"/>
</dbReference>
<feature type="binding site" description="axial binding residue" evidence="15">
    <location>
        <position position="197"/>
    </location>
    <ligand>
        <name>heme b</name>
        <dbReference type="ChEBI" id="CHEBI:60344"/>
    </ligand>
    <ligandPart>
        <name>Fe</name>
        <dbReference type="ChEBI" id="CHEBI:18248"/>
    </ligandPart>
</feature>
<dbReference type="OMA" id="HFWYQVL"/>
<evidence type="ECO:0000256" key="13">
    <source>
        <dbReference type="PIRSR" id="PIRSR600823-1"/>
    </source>
</evidence>
<keyword evidence="11 17" id="KW-1015">Disulfide bond</keyword>
<keyword evidence="9 18" id="KW-0560">Oxidoreductase</keyword>
<evidence type="ECO:0000256" key="9">
    <source>
        <dbReference type="ARBA" id="ARBA00023002"/>
    </source>
</evidence>
<dbReference type="InterPro" id="IPR010255">
    <property type="entry name" value="Haem_peroxidase_sf"/>
</dbReference>
<dbReference type="Gene3D" id="1.10.420.10">
    <property type="entry name" value="Peroxidase, domain 2"/>
    <property type="match status" value="1"/>
</dbReference>
<evidence type="ECO:0000256" key="17">
    <source>
        <dbReference type="PIRSR" id="PIRSR600823-5"/>
    </source>
</evidence>
<dbReference type="Gene3D" id="1.10.520.10">
    <property type="match status" value="1"/>
</dbReference>
<dbReference type="Pfam" id="PF00141">
    <property type="entry name" value="peroxidase"/>
    <property type="match status" value="1"/>
</dbReference>
<evidence type="ECO:0000256" key="5">
    <source>
        <dbReference type="ARBA" id="ARBA00022559"/>
    </source>
</evidence>
<dbReference type="CDD" id="cd00693">
    <property type="entry name" value="secretory_peroxidase"/>
    <property type="match status" value="1"/>
</dbReference>
<dbReference type="FunFam" id="1.10.520.10:FF:000009">
    <property type="entry name" value="Peroxidase"/>
    <property type="match status" value="1"/>
</dbReference>
<sequence>MASYHLQSFIVLVMVTLTLVIPSKAQLSPSFYNKVCPQALPVINSVVRRAILRERRIGASLLRLHFHDCFVNGCDGSVLLDDTRNFIGEKTAFPNNNSIRGFDVVDEIKKAVDKACKRPVVSCADILAIAARDSVAILGGPSLVYKVLLGRRDARTASRAAANSNLPPPTFSLSQLTSNFKSHGLNVRDLVALSGGHTIGFARCTTFRNRAYNETNIDSNFAASLRKQCPRRGGDNNLATLDATTARVDTRYYSALLQKKGLLHSDQELFKGQGSESDKLVKLYSRSSLAFARDFKASMIKMGNLKLLTGRQGEVRRNCRKIN</sequence>
<protein>
    <recommendedName>
        <fullName evidence="4 18">Peroxidase</fullName>
        <ecNumber evidence="4 18">1.11.1.7</ecNumber>
    </recommendedName>
</protein>
<dbReference type="OrthoDB" id="2113341at2759"/>
<comment type="similarity">
    <text evidence="3">Belongs to the peroxidase family. Ascorbate peroxidase subfamily.</text>
</comment>
<dbReference type="FunFam" id="1.10.420.10:FF:000001">
    <property type="entry name" value="Peroxidase"/>
    <property type="match status" value="1"/>
</dbReference>
<proteinExistence type="evidence at transcript level"/>
<comment type="subcellular location">
    <subcellularLocation>
        <location evidence="18">Secreted</location>
    </subcellularLocation>
</comment>
<feature type="binding site" evidence="15">
    <location>
        <position position="75"/>
    </location>
    <ligand>
        <name>Ca(2+)</name>
        <dbReference type="ChEBI" id="CHEBI:29108"/>
        <label>1</label>
    </ligand>
</feature>
<dbReference type="InterPro" id="IPR019793">
    <property type="entry name" value="Peroxidases_heam-ligand_BS"/>
</dbReference>
<feature type="binding site" evidence="14">
    <location>
        <position position="167"/>
    </location>
    <ligand>
        <name>substrate</name>
    </ligand>
</feature>
<dbReference type="GO" id="GO:0042744">
    <property type="term" value="P:hydrogen peroxide catabolic process"/>
    <property type="evidence" value="ECO:0007669"/>
    <property type="project" value="UniProtKB-KW"/>
</dbReference>
<comment type="catalytic activity">
    <reaction evidence="1 18">
        <text>2 a phenolic donor + H2O2 = 2 a phenolic radical donor + 2 H2O</text>
        <dbReference type="Rhea" id="RHEA:56136"/>
        <dbReference type="ChEBI" id="CHEBI:15377"/>
        <dbReference type="ChEBI" id="CHEBI:16240"/>
        <dbReference type="ChEBI" id="CHEBI:139520"/>
        <dbReference type="ChEBI" id="CHEBI:139521"/>
        <dbReference type="EC" id="1.11.1.7"/>
    </reaction>
</comment>
<evidence type="ECO:0000259" key="19">
    <source>
        <dbReference type="PROSITE" id="PS50873"/>
    </source>
</evidence>
<feature type="binding site" evidence="15">
    <location>
        <position position="89"/>
    </location>
    <ligand>
        <name>Ca(2+)</name>
        <dbReference type="ChEBI" id="CHEBI:29108"/>
        <label>1</label>
    </ligand>
</feature>
<dbReference type="RefSeq" id="XP_057442161.1">
    <property type="nucleotide sequence ID" value="XM_057586178.1"/>
</dbReference>
<organism evidence="20">
    <name type="scientific">Lotus japonicus</name>
    <name type="common">Lotus corniculatus var. japonicus</name>
    <dbReference type="NCBI Taxonomy" id="34305"/>
    <lineage>
        <taxon>Eukaryota</taxon>
        <taxon>Viridiplantae</taxon>
        <taxon>Streptophyta</taxon>
        <taxon>Embryophyta</taxon>
        <taxon>Tracheophyta</taxon>
        <taxon>Spermatophyta</taxon>
        <taxon>Magnoliopsida</taxon>
        <taxon>eudicotyledons</taxon>
        <taxon>Gunneridae</taxon>
        <taxon>Pentapetalae</taxon>
        <taxon>rosids</taxon>
        <taxon>fabids</taxon>
        <taxon>Fabales</taxon>
        <taxon>Fabaceae</taxon>
        <taxon>Papilionoideae</taxon>
        <taxon>50 kb inversion clade</taxon>
        <taxon>NPAAA clade</taxon>
        <taxon>Hologalegina</taxon>
        <taxon>robinioid clade</taxon>
        <taxon>Loteae</taxon>
        <taxon>Lotus</taxon>
    </lineage>
</organism>
<dbReference type="KEGG" id="lja:130733894"/>
<feature type="binding site" evidence="15">
    <location>
        <position position="249"/>
    </location>
    <ligand>
        <name>Ca(2+)</name>
        <dbReference type="ChEBI" id="CHEBI:29108"/>
        <label>2</label>
    </ligand>
</feature>
<feature type="signal peptide" evidence="18">
    <location>
        <begin position="1"/>
        <end position="25"/>
    </location>
</feature>